<organism evidence="1">
    <name type="scientific">Elephant endotheliotropic herpesvirus 1A</name>
    <dbReference type="NCBI Taxonomy" id="759753"/>
    <lineage>
        <taxon>Viruses</taxon>
        <taxon>Duplodnaviria</taxon>
        <taxon>Heunggongvirae</taxon>
        <taxon>Peploviricota</taxon>
        <taxon>Herviviricetes</taxon>
        <taxon>Herpesvirales</taxon>
        <taxon>Orthoherpesviridae</taxon>
        <taxon>Betaherpesvirinae</taxon>
        <taxon>Proboscivirus</taxon>
        <taxon>Proboscivirus elephantidbeta1</taxon>
        <taxon>Elephantid herpesvirus 1</taxon>
    </lineage>
</organism>
<name>A0A5J6RFN5_ELHV1</name>
<reference evidence="1" key="3">
    <citation type="journal article" date="2016" name="MSphere">
        <title>Complete Genome Sequence of Elephant Endotheliotropic Herpesvirus 4, the First Example of a GC-Rich Branch Proboscivirus.</title>
        <authorList>
            <person name="Ling P.D."/>
            <person name="Long S.Y."/>
            <person name="Fuery A."/>
            <person name="Peng R.S."/>
            <person name="Heaggans S.Y."/>
            <person name="Qin X."/>
            <person name="Worley K.C."/>
            <person name="Dugan S."/>
            <person name="Hayward G.S."/>
        </authorList>
    </citation>
    <scope>NUCLEOTIDE SEQUENCE</scope>
    <source>
        <strain evidence="1">IP91 Thirunelli1</strain>
    </source>
</reference>
<reference evidence="1" key="1">
    <citation type="journal article" date="2013" name="Genome Announc.">
        <title>Complete Genome Sequence of Elephant Endotheliotropic Herpesvirus 1A.</title>
        <authorList>
            <person name="Ling P.D."/>
            <person name="Reid J.G."/>
            <person name="Qin X."/>
            <person name="Muzny D.M."/>
            <person name="Gibbs R."/>
            <person name="Petrosino J."/>
            <person name="Peng R."/>
            <person name="Zong J.C."/>
            <person name="Heaggans S.Y."/>
            <person name="Hayward G.S."/>
        </authorList>
    </citation>
    <scope>NUCLEOTIDE SEQUENCE</scope>
    <source>
        <strain evidence="1">IP91 Thirunelli1</strain>
    </source>
</reference>
<reference evidence="1" key="4">
    <citation type="submission" date="2019-08" db="EMBL/GenBank/DDBJ databases">
        <title>Annotated Complete DNA Sequences of Six EEHV1A Genomes from Lethal HD cases in Young Asian Elephants from India.</title>
        <authorList>
            <person name="Krishnankutty S.P."/>
            <person name="Zachariah A."/>
            <person name="Maheswari U."/>
            <person name="Heaggans S.Y."/>
            <person name="Muraleedharan M."/>
            <person name="Velayutham D."/>
            <person name="Santhosh S."/>
            <person name="Hayward G.S."/>
        </authorList>
    </citation>
    <scope>NUCLEOTIDE SEQUENCE</scope>
    <source>
        <strain evidence="1">IP91 Thirunelli1</strain>
    </source>
</reference>
<accession>A0A5J6RFN5</accession>
<proteinExistence type="predicted"/>
<reference evidence="1" key="5">
    <citation type="journal article" name="PLoS ONE">
        <title>Extended genotypic evaluation and comparison of twenty-two cases of lethal EEHV1 hemorrhagic disease in wild and captive Asian elephants in India.</title>
        <authorList>
            <person name="Zachariah A."/>
            <person name="Sajesh P.K."/>
            <person name="Santhosh S."/>
            <person name="Bathrachalam C."/>
            <person name="Megha M."/>
            <person name="Pandiyan J."/>
            <person name="Jishnu M."/>
            <person name="Kobragade R.S."/>
            <person name="Long S.Y."/>
            <person name="Zong J.-C."/>
            <person name="Latimer E.M."/>
            <person name="Heaggans S.Y."/>
            <person name="Hayward G.S."/>
        </authorList>
    </citation>
    <scope>NUCLEOTIDE SEQUENCE</scope>
    <source>
        <strain evidence="1">IP91 Thirunelli1</strain>
    </source>
</reference>
<gene>
    <name evidence="1" type="primary">E51</name>
</gene>
<dbReference type="PROSITE" id="PS51257">
    <property type="entry name" value="PROKAR_LIPOPROTEIN"/>
    <property type="match status" value="1"/>
</dbReference>
<reference evidence="1" key="2">
    <citation type="journal article" date="2013" name="J. Wildl. Dis.">
        <title>Fatal herpesvirus hemorrhagic disease in wild and orphan asian elephants in southern India.</title>
        <authorList>
            <person name="Zachariah A."/>
            <person name="Zong J.-C."/>
            <person name="Long S.Y."/>
            <person name="Latimer E.M."/>
            <person name="Heaggans S.Y."/>
            <person name="Richman L.K."/>
            <person name="Hayward G.S."/>
        </authorList>
    </citation>
    <scope>NUCLEOTIDE SEQUENCE</scope>
    <source>
        <strain evidence="1">IP91 Thirunelli1</strain>
    </source>
</reference>
<evidence type="ECO:0000313" key="1">
    <source>
        <dbReference type="EMBL" id="QOE74516.1"/>
    </source>
</evidence>
<dbReference type="EMBL" id="MN366290">
    <property type="protein sequence ID" value="QOE74516.1"/>
    <property type="molecule type" value="Genomic_DNA"/>
</dbReference>
<sequence length="152" mass="17184">MGGGRNSIYYIYWNFFVFAACHMNLCNDQRTKSFEIPTFSTFHNQINITVQTKPIEFYVLVFNGSVMATTSTKNPNVNINGTDFTIVTSCAMGTGNYLLQVVTSTYSVTCQYFNLTNCSSYFMSTHLAQSSCSESSIFTVTSFVMLMFYLIF</sequence>
<protein>
    <submittedName>
        <fullName evidence="1">Glycoprotein E51</fullName>
    </submittedName>
</protein>